<organism evidence="2 3">
    <name type="scientific">Rubrobacter tropicus</name>
    <dbReference type="NCBI Taxonomy" id="2653851"/>
    <lineage>
        <taxon>Bacteria</taxon>
        <taxon>Bacillati</taxon>
        <taxon>Actinomycetota</taxon>
        <taxon>Rubrobacteria</taxon>
        <taxon>Rubrobacterales</taxon>
        <taxon>Rubrobacteraceae</taxon>
        <taxon>Rubrobacter</taxon>
    </lineage>
</organism>
<dbReference type="RefSeq" id="WP_166174447.1">
    <property type="nucleotide sequence ID" value="NZ_CP045119.1"/>
</dbReference>
<dbReference type="Pfam" id="PF12732">
    <property type="entry name" value="YtxH"/>
    <property type="match status" value="1"/>
</dbReference>
<dbReference type="KEGG" id="rub:GBA63_06085"/>
<reference evidence="2 3" key="1">
    <citation type="submission" date="2019-10" db="EMBL/GenBank/DDBJ databases">
        <title>Rubrobacter sp nov SCSIO 52090 isolated from a deep-sea sediment in the South China Sea.</title>
        <authorList>
            <person name="Chen R.W."/>
        </authorList>
    </citation>
    <scope>NUCLEOTIDE SEQUENCE [LARGE SCALE GENOMIC DNA]</scope>
    <source>
        <strain evidence="2 3">SCSIO 52909</strain>
    </source>
</reference>
<dbReference type="PANTHER" id="PTHR35792:SF2">
    <property type="entry name" value="GENERAL STRESS PROTEIN"/>
    <property type="match status" value="1"/>
</dbReference>
<keyword evidence="3" id="KW-1185">Reference proteome</keyword>
<protein>
    <recommendedName>
        <fullName evidence="4">YtxH domain-containing protein</fullName>
    </recommendedName>
</protein>
<proteinExistence type="predicted"/>
<dbReference type="EMBL" id="CP045119">
    <property type="protein sequence ID" value="QIN82267.1"/>
    <property type="molecule type" value="Genomic_DNA"/>
</dbReference>
<dbReference type="AlphaFoldDB" id="A0A6G8Q7G8"/>
<feature type="region of interest" description="Disordered" evidence="1">
    <location>
        <begin position="30"/>
        <end position="142"/>
    </location>
</feature>
<accession>A0A6G8Q7G8</accession>
<evidence type="ECO:0000313" key="3">
    <source>
        <dbReference type="Proteomes" id="UP000501452"/>
    </source>
</evidence>
<feature type="compositionally biased region" description="Basic and acidic residues" evidence="1">
    <location>
        <begin position="39"/>
        <end position="70"/>
    </location>
</feature>
<feature type="compositionally biased region" description="Basic and acidic residues" evidence="1">
    <location>
        <begin position="112"/>
        <end position="142"/>
    </location>
</feature>
<evidence type="ECO:0008006" key="4">
    <source>
        <dbReference type="Google" id="ProtNLM"/>
    </source>
</evidence>
<name>A0A6G8Q7G8_9ACTN</name>
<sequence>MLDKGRLRTFLLGGAAGLLAGVLLAPRSGKELRGSLADRAGEARERGRESYFEAQEGMRERVAATREARRPQPGPEATPADAPDAAPVAPRPRLRDVSSGVAGTQEGDLAGEAERSEELRRKVRETRERLRGKRDLGRGPEE</sequence>
<dbReference type="PANTHER" id="PTHR35792">
    <property type="entry name" value="GENERAL STRESS PROTEIN"/>
    <property type="match status" value="1"/>
</dbReference>
<evidence type="ECO:0000256" key="1">
    <source>
        <dbReference type="SAM" id="MobiDB-lite"/>
    </source>
</evidence>
<gene>
    <name evidence="2" type="ORF">GBA63_06085</name>
</gene>
<dbReference type="Proteomes" id="UP000501452">
    <property type="component" value="Chromosome"/>
</dbReference>
<feature type="compositionally biased region" description="Low complexity" evidence="1">
    <location>
        <begin position="75"/>
        <end position="88"/>
    </location>
</feature>
<dbReference type="InterPro" id="IPR024623">
    <property type="entry name" value="YtxH"/>
</dbReference>
<dbReference type="InterPro" id="IPR052928">
    <property type="entry name" value="Desiccation-related_membrane"/>
</dbReference>
<evidence type="ECO:0000313" key="2">
    <source>
        <dbReference type="EMBL" id="QIN82267.1"/>
    </source>
</evidence>